<gene>
    <name evidence="2" type="ORF">IPN91_05150</name>
</gene>
<evidence type="ECO:0000313" key="2">
    <source>
        <dbReference type="EMBL" id="MBK8572029.1"/>
    </source>
</evidence>
<keyword evidence="1" id="KW-0732">Signal</keyword>
<accession>A0A936K5Q0</accession>
<dbReference type="EMBL" id="JADKCH010000003">
    <property type="protein sequence ID" value="MBK8572029.1"/>
    <property type="molecule type" value="Genomic_DNA"/>
</dbReference>
<comment type="caution">
    <text evidence="2">The sequence shown here is derived from an EMBL/GenBank/DDBJ whole genome shotgun (WGS) entry which is preliminary data.</text>
</comment>
<evidence type="ECO:0000256" key="1">
    <source>
        <dbReference type="SAM" id="SignalP"/>
    </source>
</evidence>
<proteinExistence type="predicted"/>
<feature type="chain" id="PRO_5036690464" description="DUF4412 domain-containing protein" evidence="1">
    <location>
        <begin position="21"/>
        <end position="245"/>
    </location>
</feature>
<dbReference type="AlphaFoldDB" id="A0A936K5Q0"/>
<evidence type="ECO:0000313" key="3">
    <source>
        <dbReference type="Proteomes" id="UP000709959"/>
    </source>
</evidence>
<sequence length="245" mass="26849">MRRLLTSALAIAFFLPNLLAGDLTLTMATTGRGNEGRQTHLWSSKYMRINHSEGQRDTLVDFGQGIHYTIDHKKKVIQKMSWEDLEAGLEGMAERMKNLPAFAQKLMGGGEAQVTVEEQGSETILGRKCRKWKVTMGSTVMESSNDPALRPPMPVGSYKRFLRLQHAIGQLGPGASSMLKLGEELAKVQGIALRTHSVLPIVGDLTSVATELKEGPIAESAFALPEGYKLEDAGKKMRESLAKGR</sequence>
<reference evidence="2 3" key="1">
    <citation type="submission" date="2020-10" db="EMBL/GenBank/DDBJ databases">
        <title>Connecting structure to function with the recovery of over 1000 high-quality activated sludge metagenome-assembled genomes encoding full-length rRNA genes using long-read sequencing.</title>
        <authorList>
            <person name="Singleton C.M."/>
            <person name="Petriglieri F."/>
            <person name="Kristensen J.M."/>
            <person name="Kirkegaard R.H."/>
            <person name="Michaelsen T.Y."/>
            <person name="Andersen M.H."/>
            <person name="Karst S.M."/>
            <person name="Dueholm M.S."/>
            <person name="Nielsen P.H."/>
            <person name="Albertsen M."/>
        </authorList>
    </citation>
    <scope>NUCLEOTIDE SEQUENCE [LARGE SCALE GENOMIC DNA]</scope>
    <source>
        <strain evidence="2">OdNE_18-Q3-R46-58_MAXAC.008</strain>
    </source>
</reference>
<dbReference type="Proteomes" id="UP000709959">
    <property type="component" value="Unassembled WGS sequence"/>
</dbReference>
<evidence type="ECO:0008006" key="4">
    <source>
        <dbReference type="Google" id="ProtNLM"/>
    </source>
</evidence>
<name>A0A936K5Q0_9BACT</name>
<feature type="signal peptide" evidence="1">
    <location>
        <begin position="1"/>
        <end position="20"/>
    </location>
</feature>
<organism evidence="2 3">
    <name type="scientific">Candidatus Geothrix odensensis</name>
    <dbReference type="NCBI Taxonomy" id="2954440"/>
    <lineage>
        <taxon>Bacteria</taxon>
        <taxon>Pseudomonadati</taxon>
        <taxon>Acidobacteriota</taxon>
        <taxon>Holophagae</taxon>
        <taxon>Holophagales</taxon>
        <taxon>Holophagaceae</taxon>
        <taxon>Geothrix</taxon>
    </lineage>
</organism>
<protein>
    <recommendedName>
        <fullName evidence="4">DUF4412 domain-containing protein</fullName>
    </recommendedName>
</protein>